<gene>
    <name evidence="6" type="ORF">ACFQPE_04280</name>
</gene>
<feature type="region of interest" description="Disordered" evidence="3">
    <location>
        <begin position="151"/>
        <end position="186"/>
    </location>
</feature>
<dbReference type="Gene3D" id="3.30.450.40">
    <property type="match status" value="2"/>
</dbReference>
<dbReference type="RefSeq" id="WP_276305411.1">
    <property type="nucleotide sequence ID" value="NZ_CP119992.1"/>
</dbReference>
<dbReference type="InterPro" id="IPR000014">
    <property type="entry name" value="PAS"/>
</dbReference>
<keyword evidence="7" id="KW-1185">Reference proteome</keyword>
<dbReference type="AlphaFoldDB" id="A0ABD6A6T5"/>
<dbReference type="Pfam" id="PF08448">
    <property type="entry name" value="PAS_4"/>
    <property type="match status" value="1"/>
</dbReference>
<dbReference type="Proteomes" id="UP001596547">
    <property type="component" value="Unassembled WGS sequence"/>
</dbReference>
<dbReference type="Gene3D" id="3.30.450.20">
    <property type="entry name" value="PAS domain"/>
    <property type="match status" value="2"/>
</dbReference>
<dbReference type="SUPFAM" id="SSF55785">
    <property type="entry name" value="PYP-like sensor domain (PAS domain)"/>
    <property type="match status" value="2"/>
</dbReference>
<dbReference type="CDD" id="cd00130">
    <property type="entry name" value="PAS"/>
    <property type="match status" value="1"/>
</dbReference>
<evidence type="ECO:0000313" key="7">
    <source>
        <dbReference type="Proteomes" id="UP001596547"/>
    </source>
</evidence>
<evidence type="ECO:0000259" key="5">
    <source>
        <dbReference type="PROSITE" id="PS50113"/>
    </source>
</evidence>
<dbReference type="SMART" id="SM00065">
    <property type="entry name" value="GAF"/>
    <property type="match status" value="2"/>
</dbReference>
<protein>
    <submittedName>
        <fullName evidence="6">Bacterio-opsin activator domain-containing protein</fullName>
    </submittedName>
</protein>
<dbReference type="SUPFAM" id="SSF55781">
    <property type="entry name" value="GAF domain-like"/>
    <property type="match status" value="2"/>
</dbReference>
<feature type="domain" description="PAC" evidence="5">
    <location>
        <begin position="266"/>
        <end position="318"/>
    </location>
</feature>
<dbReference type="InterPro" id="IPR001610">
    <property type="entry name" value="PAC"/>
</dbReference>
<dbReference type="InterPro" id="IPR031803">
    <property type="entry name" value="BAT_GAF/HTH-assoc"/>
</dbReference>
<dbReference type="InterPro" id="IPR013656">
    <property type="entry name" value="PAS_4"/>
</dbReference>
<dbReference type="Pfam" id="PF15915">
    <property type="entry name" value="BAT"/>
    <property type="match status" value="2"/>
</dbReference>
<dbReference type="InterPro" id="IPR000700">
    <property type="entry name" value="PAS-assoc_C"/>
</dbReference>
<dbReference type="PROSITE" id="PS50113">
    <property type="entry name" value="PAC"/>
    <property type="match status" value="1"/>
</dbReference>
<dbReference type="PROSITE" id="PS50112">
    <property type="entry name" value="PAS"/>
    <property type="match status" value="1"/>
</dbReference>
<evidence type="ECO:0000256" key="2">
    <source>
        <dbReference type="ARBA" id="ARBA00023163"/>
    </source>
</evidence>
<dbReference type="EMBL" id="JBHTBF010000001">
    <property type="protein sequence ID" value="MFC7316012.1"/>
    <property type="molecule type" value="Genomic_DNA"/>
</dbReference>
<feature type="compositionally biased region" description="Basic and acidic residues" evidence="3">
    <location>
        <begin position="159"/>
        <end position="173"/>
    </location>
</feature>
<dbReference type="InterPro" id="IPR029016">
    <property type="entry name" value="GAF-like_dom_sf"/>
</dbReference>
<organism evidence="6 7">
    <name type="scientific">Halomarina halobia</name>
    <dbReference type="NCBI Taxonomy" id="3033386"/>
    <lineage>
        <taxon>Archaea</taxon>
        <taxon>Methanobacteriati</taxon>
        <taxon>Methanobacteriota</taxon>
        <taxon>Stenosarchaea group</taxon>
        <taxon>Halobacteria</taxon>
        <taxon>Halobacteriales</taxon>
        <taxon>Natronomonadaceae</taxon>
        <taxon>Halomarina</taxon>
    </lineage>
</organism>
<sequence length="1001" mass="111341">MTVVAQVAIAANAFDLGEVLSTGPPVDIELTQFVPIDARPAPFIWVETPDVAAFETVVRRDPRVGSLTRHDTRAGKTLYHIEWDAEINGLLGVIEEFDVLVERGHGTAERWTFQLRLPDHTSLRTFHARCRDENLPLHVNWISGTAIRTDPADASAVESGREGARDSLRRGAETETSGTIDREPLPASVRERTTPFRQIVENLDVVIWMTDPNKEEVIYVNPVYEEVWGQPRERLYDEPLAFLDAIHPDDRERVRAALASQPDGVYDEEYRLKRPDGEIRWIRDRAVSIRDTEGNVSRIAGIAEDVTEQKERERALDQTSQILGALATSFPDLAFVIDEDGYYREYLGGPETESLLYEEPGEFLEAQLCDVLPADIADQMLSVIRRCLDTGELQTLEYQLEVPAGLRWFEGRITPMQHPTDTRSVVFVARDITQRKKRERVLTGLHGATRTLFNAASSEDVADIAVRTASKRLRLSFVAVFSLDESAGVLRPVAYTPDVKEILGELPRLLGPGSLAWDAFINGDTRVYDDVRPREMVYGAETPVRSELIVPLGNYGILLAGNTTTGAFDDTDTEFAELLATNTEAALHHVEYERDFERQNERLVELTRLNSVIRSINRAVVDATTRDEIASKVCENIVENESYLAAWIGEYRTGKRVTSHATAGLAEAVFESGVIPADDATLMDELAGTAHQTRAVHVTQDLHRESSVGPWHEQLLDRGCRGAVAVPLVAGEAVYGILTLYTDQSDSFDEEEITILRELGQTIGRAIRASEARRALVADTATELKFDISDVNSFFVAASGELECRLSLEGLVPLEAGRLLNYVTVDGASPDAIREWATRAANVETCRLLTETEEGGVFEFRVSGASEVSSLVDFGATVRSMVADDGEARVIAEVAPDTDTLTVLNGLREVCPSATLTGKRDLDRPLQTVHQFRETLTEQLTEKQLNALRAAYFAGYFEWPRASTAEDIADPMEVSSSTLHFHLRHAMRKLLMVFFEAQDTE</sequence>
<dbReference type="Pfam" id="PF13185">
    <property type="entry name" value="GAF_2"/>
    <property type="match status" value="2"/>
</dbReference>
<dbReference type="PANTHER" id="PTHR34236">
    <property type="entry name" value="DIMETHYL SULFOXIDE REDUCTASE TRANSCRIPTIONAL ACTIVATOR"/>
    <property type="match status" value="1"/>
</dbReference>
<dbReference type="Pfam" id="PF08447">
    <property type="entry name" value="PAS_3"/>
    <property type="match status" value="1"/>
</dbReference>
<evidence type="ECO:0000259" key="4">
    <source>
        <dbReference type="PROSITE" id="PS50112"/>
    </source>
</evidence>
<dbReference type="InterPro" id="IPR035965">
    <property type="entry name" value="PAS-like_dom_sf"/>
</dbReference>
<proteinExistence type="predicted"/>
<dbReference type="InterPro" id="IPR013655">
    <property type="entry name" value="PAS_fold_3"/>
</dbReference>
<evidence type="ECO:0000256" key="1">
    <source>
        <dbReference type="ARBA" id="ARBA00023015"/>
    </source>
</evidence>
<dbReference type="NCBIfam" id="TIGR00229">
    <property type="entry name" value="sensory_box"/>
    <property type="match status" value="1"/>
</dbReference>
<evidence type="ECO:0000313" key="6">
    <source>
        <dbReference type="EMBL" id="MFC7316012.1"/>
    </source>
</evidence>
<dbReference type="InterPro" id="IPR007050">
    <property type="entry name" value="HTH_bacterioopsin"/>
</dbReference>
<dbReference type="PANTHER" id="PTHR34236:SF1">
    <property type="entry name" value="DIMETHYL SULFOXIDE REDUCTASE TRANSCRIPTIONAL ACTIVATOR"/>
    <property type="match status" value="1"/>
</dbReference>
<comment type="caution">
    <text evidence="6">The sequence shown here is derived from an EMBL/GenBank/DDBJ whole genome shotgun (WGS) entry which is preliminary data.</text>
</comment>
<name>A0ABD6A6T5_9EURY</name>
<keyword evidence="1" id="KW-0805">Transcription regulation</keyword>
<dbReference type="SMART" id="SM00091">
    <property type="entry name" value="PAS"/>
    <property type="match status" value="1"/>
</dbReference>
<keyword evidence="2" id="KW-0804">Transcription</keyword>
<dbReference type="Pfam" id="PF04967">
    <property type="entry name" value="HTH_10"/>
    <property type="match status" value="1"/>
</dbReference>
<reference evidence="6 7" key="1">
    <citation type="journal article" date="2019" name="Int. J. Syst. Evol. Microbiol.">
        <title>The Global Catalogue of Microorganisms (GCM) 10K type strain sequencing project: providing services to taxonomists for standard genome sequencing and annotation.</title>
        <authorList>
            <consortium name="The Broad Institute Genomics Platform"/>
            <consortium name="The Broad Institute Genome Sequencing Center for Infectious Disease"/>
            <person name="Wu L."/>
            <person name="Ma J."/>
        </authorList>
    </citation>
    <scope>NUCLEOTIDE SEQUENCE [LARGE SCALE GENOMIC DNA]</scope>
    <source>
        <strain evidence="6 7">PSR21</strain>
    </source>
</reference>
<dbReference type="SMART" id="SM00086">
    <property type="entry name" value="PAC"/>
    <property type="match status" value="2"/>
</dbReference>
<accession>A0ABD6A6T5</accession>
<dbReference type="InterPro" id="IPR003018">
    <property type="entry name" value="GAF"/>
</dbReference>
<evidence type="ECO:0000256" key="3">
    <source>
        <dbReference type="SAM" id="MobiDB-lite"/>
    </source>
</evidence>
<feature type="domain" description="PAS" evidence="4">
    <location>
        <begin position="192"/>
        <end position="258"/>
    </location>
</feature>
<dbReference type="GeneID" id="79314991"/>